<dbReference type="GO" id="GO:0005737">
    <property type="term" value="C:cytoplasm"/>
    <property type="evidence" value="ECO:0007669"/>
    <property type="project" value="UniProtKB-SubCell"/>
</dbReference>
<evidence type="ECO:0000256" key="3">
    <source>
        <dbReference type="ARBA" id="ARBA00022490"/>
    </source>
</evidence>
<feature type="domain" description="OCT" evidence="11">
    <location>
        <begin position="350"/>
        <end position="428"/>
    </location>
</feature>
<protein>
    <recommendedName>
        <fullName evidence="9">GTPase Obg</fullName>
        <ecNumber evidence="9">3.6.5.-</ecNumber>
    </recommendedName>
    <alternativeName>
        <fullName evidence="9">GTP-binding protein Obg</fullName>
    </alternativeName>
</protein>
<keyword evidence="7 9" id="KW-0460">Magnesium</keyword>
<dbReference type="Proteomes" id="UP000199394">
    <property type="component" value="Unassembled WGS sequence"/>
</dbReference>
<evidence type="ECO:0000256" key="8">
    <source>
        <dbReference type="ARBA" id="ARBA00023134"/>
    </source>
</evidence>
<dbReference type="GO" id="GO:0000287">
    <property type="term" value="F:magnesium ion binding"/>
    <property type="evidence" value="ECO:0007669"/>
    <property type="project" value="InterPro"/>
</dbReference>
<gene>
    <name evidence="9" type="primary">obg</name>
    <name evidence="13" type="ORF">SAMN04515656_12230</name>
</gene>
<feature type="binding site" evidence="9">
    <location>
        <begin position="311"/>
        <end position="313"/>
    </location>
    <ligand>
        <name>GTP</name>
        <dbReference type="ChEBI" id="CHEBI:37565"/>
    </ligand>
</feature>
<evidence type="ECO:0000259" key="12">
    <source>
        <dbReference type="PROSITE" id="PS51883"/>
    </source>
</evidence>
<evidence type="ECO:0000256" key="6">
    <source>
        <dbReference type="ARBA" id="ARBA00022801"/>
    </source>
</evidence>
<feature type="binding site" evidence="9">
    <location>
        <position position="172"/>
    </location>
    <ligand>
        <name>Mg(2+)</name>
        <dbReference type="ChEBI" id="CHEBI:18420"/>
    </ligand>
</feature>
<dbReference type="EMBL" id="FNRK01000022">
    <property type="protein sequence ID" value="SEA70010.1"/>
    <property type="molecule type" value="Genomic_DNA"/>
</dbReference>
<keyword evidence="14" id="KW-1185">Reference proteome</keyword>
<dbReference type="Pfam" id="PF01018">
    <property type="entry name" value="GTP1_OBG"/>
    <property type="match status" value="1"/>
</dbReference>
<evidence type="ECO:0000256" key="9">
    <source>
        <dbReference type="HAMAP-Rule" id="MF_01454"/>
    </source>
</evidence>
<dbReference type="InterPro" id="IPR036346">
    <property type="entry name" value="GTP-bd_prot_GTP1/OBG_C_sf"/>
</dbReference>
<dbReference type="NCBIfam" id="NF008956">
    <property type="entry name" value="PRK12299.1"/>
    <property type="match status" value="1"/>
</dbReference>
<feature type="binding site" evidence="9">
    <location>
        <begin position="165"/>
        <end position="172"/>
    </location>
    <ligand>
        <name>GTP</name>
        <dbReference type="ChEBI" id="CHEBI:37565"/>
    </ligand>
</feature>
<evidence type="ECO:0000313" key="14">
    <source>
        <dbReference type="Proteomes" id="UP000199394"/>
    </source>
</evidence>
<keyword evidence="6 9" id="KW-0378">Hydrolase</keyword>
<feature type="binding site" evidence="9">
    <location>
        <begin position="212"/>
        <end position="215"/>
    </location>
    <ligand>
        <name>GTP</name>
        <dbReference type="ChEBI" id="CHEBI:37565"/>
    </ligand>
</feature>
<dbReference type="PANTHER" id="PTHR11702">
    <property type="entry name" value="DEVELOPMENTALLY REGULATED GTP-BINDING PROTEIN-RELATED"/>
    <property type="match status" value="1"/>
</dbReference>
<dbReference type="FunFam" id="2.70.210.12:FF:000001">
    <property type="entry name" value="GTPase Obg"/>
    <property type="match status" value="1"/>
</dbReference>
<evidence type="ECO:0000259" key="10">
    <source>
        <dbReference type="PROSITE" id="PS51710"/>
    </source>
</evidence>
<sequence length="428" mass="47081">MFIDSAQVYVTAGNGGHGGMSFRREKYVPNGGPDGGNGGRGGNVVFMADAGLRTLLPFKYKKKYKADSGKNGTGGRSSGKSGEDLIIKVPLGTVIKDKETGNILFDLNEDGESAIVARGGRGGLGNMNFSSATRQAPRFAQGGVRGEERTLMLELKLIADVGLVGFPNVGKSTFLSSVTAARPKIANYHFTTLSPNLGVVQWKNSDPFVISDIPGIIEGAHQGVGLGIQFLRHVERNRLLLHIIDISGSEGRDPLKDFQDIQSEMRHYNPRFSERKQIIALNKIDLLPDPEERALIQSEFEAEGYEVFLISAATGEGIDALLDRIITLLAEIGEVEPIFEVETDLDVIYRPTMDEDKFTITLDDDGVYVVQGDFLERLINSVNFDDLDSVGYFQKRLTDKGVFKELEAMGIKDEDLVRLDTIEFEYYK</sequence>
<dbReference type="SUPFAM" id="SSF52540">
    <property type="entry name" value="P-loop containing nucleoside triphosphate hydrolases"/>
    <property type="match status" value="1"/>
</dbReference>
<dbReference type="STRING" id="81409.SAMN04515656_12230"/>
<dbReference type="GO" id="GO:0005525">
    <property type="term" value="F:GTP binding"/>
    <property type="evidence" value="ECO:0007669"/>
    <property type="project" value="UniProtKB-UniRule"/>
</dbReference>
<dbReference type="InterPro" id="IPR006074">
    <property type="entry name" value="GTP1-OBG_CS"/>
</dbReference>
<dbReference type="InterPro" id="IPR006073">
    <property type="entry name" value="GTP-bd"/>
</dbReference>
<comment type="subunit">
    <text evidence="9">Monomer.</text>
</comment>
<comment type="similarity">
    <text evidence="2 9">Belongs to the TRAFAC class OBG-HflX-like GTPase superfamily. OBG GTPase family.</text>
</comment>
<dbReference type="PRINTS" id="PR00326">
    <property type="entry name" value="GTP1OBG"/>
</dbReference>
<dbReference type="InterPro" id="IPR045086">
    <property type="entry name" value="OBG_GTPase"/>
</dbReference>
<dbReference type="AlphaFoldDB" id="A0A1H4DC14"/>
<comment type="cofactor">
    <cofactor evidence="1 9">
        <name>Mg(2+)</name>
        <dbReference type="ChEBI" id="CHEBI:18420"/>
    </cofactor>
</comment>
<comment type="function">
    <text evidence="9">An essential GTPase which binds GTP, GDP and possibly (p)ppGpp with moderate affinity, with high nucleotide exchange rates and a fairly low GTP hydrolysis rate. Plays a role in control of the cell cycle, stress response, ribosome biogenesis and in those bacteria that undergo differentiation, in morphogenesis control.</text>
</comment>
<dbReference type="InterPro" id="IPR031167">
    <property type="entry name" value="G_OBG"/>
</dbReference>
<organism evidence="13 14">
    <name type="scientific">Eubacterium aggregans</name>
    <dbReference type="NCBI Taxonomy" id="81409"/>
    <lineage>
        <taxon>Bacteria</taxon>
        <taxon>Bacillati</taxon>
        <taxon>Bacillota</taxon>
        <taxon>Clostridia</taxon>
        <taxon>Eubacteriales</taxon>
        <taxon>Eubacteriaceae</taxon>
        <taxon>Eubacterium</taxon>
    </lineage>
</organism>
<dbReference type="EC" id="3.6.5.-" evidence="9"/>
<dbReference type="InterPro" id="IPR006169">
    <property type="entry name" value="GTP1_OBG_dom"/>
</dbReference>
<dbReference type="Pfam" id="PF09269">
    <property type="entry name" value="DUF1967"/>
    <property type="match status" value="1"/>
</dbReference>
<name>A0A1H4DC14_9FIRM</name>
<dbReference type="PROSITE" id="PS51881">
    <property type="entry name" value="OCT"/>
    <property type="match status" value="1"/>
</dbReference>
<comment type="subcellular location">
    <subcellularLocation>
        <location evidence="9">Cytoplasm</location>
    </subcellularLocation>
</comment>
<dbReference type="SUPFAM" id="SSF102741">
    <property type="entry name" value="Obg GTP-binding protein C-terminal domain"/>
    <property type="match status" value="1"/>
</dbReference>
<keyword evidence="3 9" id="KW-0963">Cytoplasm</keyword>
<dbReference type="NCBIfam" id="TIGR02729">
    <property type="entry name" value="Obg_CgtA"/>
    <property type="match status" value="1"/>
</dbReference>
<evidence type="ECO:0000259" key="11">
    <source>
        <dbReference type="PROSITE" id="PS51881"/>
    </source>
</evidence>
<dbReference type="PROSITE" id="PS51710">
    <property type="entry name" value="G_OBG"/>
    <property type="match status" value="1"/>
</dbReference>
<evidence type="ECO:0000256" key="4">
    <source>
        <dbReference type="ARBA" id="ARBA00022723"/>
    </source>
</evidence>
<dbReference type="NCBIfam" id="NF008955">
    <property type="entry name" value="PRK12297.1"/>
    <property type="match status" value="1"/>
</dbReference>
<dbReference type="PROSITE" id="PS51883">
    <property type="entry name" value="OBG"/>
    <property type="match status" value="1"/>
</dbReference>
<reference evidence="13 14" key="1">
    <citation type="submission" date="2016-10" db="EMBL/GenBank/DDBJ databases">
        <authorList>
            <person name="de Groot N.N."/>
        </authorList>
    </citation>
    <scope>NUCLEOTIDE SEQUENCE [LARGE SCALE GENOMIC DNA]</scope>
    <source>
        <strain evidence="13 14">SR12</strain>
    </source>
</reference>
<keyword evidence="8 9" id="KW-0342">GTP-binding</keyword>
<dbReference type="InterPro" id="IPR014100">
    <property type="entry name" value="GTP-bd_Obg/CgtA"/>
</dbReference>
<dbReference type="OrthoDB" id="9807318at2"/>
<dbReference type="Gene3D" id="3.40.50.300">
    <property type="entry name" value="P-loop containing nucleotide triphosphate hydrolases"/>
    <property type="match status" value="1"/>
</dbReference>
<evidence type="ECO:0000256" key="5">
    <source>
        <dbReference type="ARBA" id="ARBA00022741"/>
    </source>
</evidence>
<dbReference type="NCBIfam" id="NF008954">
    <property type="entry name" value="PRK12296.1"/>
    <property type="match status" value="1"/>
</dbReference>
<dbReference type="GO" id="GO:0003924">
    <property type="term" value="F:GTPase activity"/>
    <property type="evidence" value="ECO:0007669"/>
    <property type="project" value="UniProtKB-UniRule"/>
</dbReference>
<feature type="binding site" evidence="9">
    <location>
        <begin position="190"/>
        <end position="194"/>
    </location>
    <ligand>
        <name>GTP</name>
        <dbReference type="ChEBI" id="CHEBI:37565"/>
    </ligand>
</feature>
<feature type="binding site" evidence="9">
    <location>
        <begin position="282"/>
        <end position="285"/>
    </location>
    <ligand>
        <name>GTP</name>
        <dbReference type="ChEBI" id="CHEBI:37565"/>
    </ligand>
</feature>
<feature type="domain" description="OBG-type G" evidence="10">
    <location>
        <begin position="159"/>
        <end position="330"/>
    </location>
</feature>
<proteinExistence type="inferred from homology"/>
<dbReference type="HAMAP" id="MF_01454">
    <property type="entry name" value="GTPase_Obg"/>
    <property type="match status" value="1"/>
</dbReference>
<keyword evidence="5 9" id="KW-0547">Nucleotide-binding</keyword>
<dbReference type="PROSITE" id="PS00905">
    <property type="entry name" value="GTP1_OBG"/>
    <property type="match status" value="1"/>
</dbReference>
<dbReference type="Gene3D" id="2.70.210.12">
    <property type="entry name" value="GTP1/OBG domain"/>
    <property type="match status" value="1"/>
</dbReference>
<dbReference type="InterPro" id="IPR036726">
    <property type="entry name" value="GTP1_OBG_dom_sf"/>
</dbReference>
<dbReference type="PANTHER" id="PTHR11702:SF31">
    <property type="entry name" value="MITOCHONDRIAL RIBOSOME-ASSOCIATED GTPASE 2"/>
    <property type="match status" value="1"/>
</dbReference>
<evidence type="ECO:0000256" key="7">
    <source>
        <dbReference type="ARBA" id="ARBA00022842"/>
    </source>
</evidence>
<dbReference type="InterPro" id="IPR027417">
    <property type="entry name" value="P-loop_NTPase"/>
</dbReference>
<evidence type="ECO:0000256" key="2">
    <source>
        <dbReference type="ARBA" id="ARBA00007699"/>
    </source>
</evidence>
<dbReference type="Gene3D" id="3.30.300.350">
    <property type="entry name" value="GTP-binding protein OBG, C-terminal domain"/>
    <property type="match status" value="1"/>
</dbReference>
<evidence type="ECO:0000256" key="1">
    <source>
        <dbReference type="ARBA" id="ARBA00001946"/>
    </source>
</evidence>
<dbReference type="SUPFAM" id="SSF82051">
    <property type="entry name" value="Obg GTP-binding protein N-terminal domain"/>
    <property type="match status" value="1"/>
</dbReference>
<dbReference type="CDD" id="cd01898">
    <property type="entry name" value="Obg"/>
    <property type="match status" value="1"/>
</dbReference>
<dbReference type="GO" id="GO:0042254">
    <property type="term" value="P:ribosome biogenesis"/>
    <property type="evidence" value="ECO:0007669"/>
    <property type="project" value="UniProtKB-UniRule"/>
</dbReference>
<keyword evidence="4 9" id="KW-0479">Metal-binding</keyword>
<feature type="domain" description="Obg" evidence="12">
    <location>
        <begin position="1"/>
        <end position="158"/>
    </location>
</feature>
<dbReference type="Pfam" id="PF01926">
    <property type="entry name" value="MMR_HSR1"/>
    <property type="match status" value="1"/>
</dbReference>
<dbReference type="InterPro" id="IPR015349">
    <property type="entry name" value="OCT_dom"/>
</dbReference>
<accession>A0A1H4DC14</accession>
<evidence type="ECO:0000313" key="13">
    <source>
        <dbReference type="EMBL" id="SEA70010.1"/>
    </source>
</evidence>
<feature type="binding site" evidence="9">
    <location>
        <position position="192"/>
    </location>
    <ligand>
        <name>Mg(2+)</name>
        <dbReference type="ChEBI" id="CHEBI:18420"/>
    </ligand>
</feature>
<dbReference type="RefSeq" id="WP_090308835.1">
    <property type="nucleotide sequence ID" value="NZ_FNRK01000022.1"/>
</dbReference>
<dbReference type="NCBIfam" id="TIGR03595">
    <property type="entry name" value="Obg_CgtA_exten"/>
    <property type="match status" value="1"/>
</dbReference>